<evidence type="ECO:0000313" key="2">
    <source>
        <dbReference type="Proteomes" id="UP001164539"/>
    </source>
</evidence>
<name>A0ACC1XFW7_MELAZ</name>
<evidence type="ECO:0000313" key="1">
    <source>
        <dbReference type="EMBL" id="KAJ4709579.1"/>
    </source>
</evidence>
<dbReference type="Proteomes" id="UP001164539">
    <property type="component" value="Chromosome 10"/>
</dbReference>
<gene>
    <name evidence="1" type="ORF">OWV82_019350</name>
</gene>
<keyword evidence="2" id="KW-1185">Reference proteome</keyword>
<reference evidence="1 2" key="1">
    <citation type="journal article" date="2023" name="Science">
        <title>Complex scaffold remodeling in plant triterpene biosynthesis.</title>
        <authorList>
            <person name="De La Pena R."/>
            <person name="Hodgson H."/>
            <person name="Liu J.C."/>
            <person name="Stephenson M.J."/>
            <person name="Martin A.C."/>
            <person name="Owen C."/>
            <person name="Harkess A."/>
            <person name="Leebens-Mack J."/>
            <person name="Jimenez L.E."/>
            <person name="Osbourn A."/>
            <person name="Sattely E.S."/>
        </authorList>
    </citation>
    <scope>NUCLEOTIDE SEQUENCE [LARGE SCALE GENOMIC DNA]</scope>
    <source>
        <strain evidence="2">cv. JPN11</strain>
        <tissue evidence="1">Leaf</tissue>
    </source>
</reference>
<sequence length="274" mass="30553">MLFPAMYQSSGNHAQIFLQTSSTEKINPIGEALYGAGSDVLKTELSAYGEKLLGSGSAYVHSNMGRYFSNPQYYFQVNDQYVKNKLKVILLPLLHKGHWMRATETVGGEFSYKPPIEDINAPDLYIPLMAFVTYIVLAGFFLGINEKFSPEALGIQVTDGLLCWLFQVLLIEATLHSLGDGEIPFLDVVAYGGYTFVAVSVALMAKLIACCYCFYVVSVWESFCMGMLFVKILKRILIAEVRISEKLSSKRHYLLLLVAVAQLPLLFWLGNVVV</sequence>
<comment type="caution">
    <text evidence="1">The sequence shown here is derived from an EMBL/GenBank/DDBJ whole genome shotgun (WGS) entry which is preliminary data.</text>
</comment>
<proteinExistence type="predicted"/>
<dbReference type="EMBL" id="CM051403">
    <property type="protein sequence ID" value="KAJ4709579.1"/>
    <property type="molecule type" value="Genomic_DNA"/>
</dbReference>
<accession>A0ACC1XFW7</accession>
<protein>
    <submittedName>
        <fullName evidence="1">Protein YIF1B-like</fullName>
    </submittedName>
</protein>
<organism evidence="1 2">
    <name type="scientific">Melia azedarach</name>
    <name type="common">Chinaberry tree</name>
    <dbReference type="NCBI Taxonomy" id="155640"/>
    <lineage>
        <taxon>Eukaryota</taxon>
        <taxon>Viridiplantae</taxon>
        <taxon>Streptophyta</taxon>
        <taxon>Embryophyta</taxon>
        <taxon>Tracheophyta</taxon>
        <taxon>Spermatophyta</taxon>
        <taxon>Magnoliopsida</taxon>
        <taxon>eudicotyledons</taxon>
        <taxon>Gunneridae</taxon>
        <taxon>Pentapetalae</taxon>
        <taxon>rosids</taxon>
        <taxon>malvids</taxon>
        <taxon>Sapindales</taxon>
        <taxon>Meliaceae</taxon>
        <taxon>Melia</taxon>
    </lineage>
</organism>